<dbReference type="EMBL" id="JAHFXF010000102">
    <property type="protein sequence ID" value="KAG9696427.1"/>
    <property type="molecule type" value="Genomic_DNA"/>
</dbReference>
<evidence type="ECO:0000259" key="3">
    <source>
        <dbReference type="Pfam" id="PF02771"/>
    </source>
</evidence>
<gene>
    <name evidence="4" type="ORF">KCU76_g3740</name>
</gene>
<reference evidence="4" key="2">
    <citation type="submission" date="2021-08" db="EMBL/GenBank/DDBJ databases">
        <authorList>
            <person name="Gostincar C."/>
            <person name="Sun X."/>
            <person name="Song Z."/>
            <person name="Gunde-Cimerman N."/>
        </authorList>
    </citation>
    <scope>NUCLEOTIDE SEQUENCE</scope>
    <source>
        <strain evidence="4">EXF-9911</strain>
    </source>
</reference>
<sequence>MDKVEIFGDLAPWAEPAWYTTLASPYYNDSHRRLRKAIRSYVDEHVLPFEEEWEENGQVPKEAAMAFTKAGLVLQDFPRKYRDRANVQYIGGVAPEDYDIFHYMVLHDELSRMKSGVQAGLAGASSIGAPPVLAHGTEAQKDVWLPGIFTGEHPFCLGATEPTGGSDLANLQTTAQKTSDGQHYMVNGHKKWITGALSATHMTTAVRTGGSGAGGVSVLVIPTDSEGFSARKIKNSGNNAGNSAWVTLENVKVPVTNLIGKENQGFKVLMTSTCQPRAQAFMS</sequence>
<dbReference type="Pfam" id="PF02771">
    <property type="entry name" value="Acyl-CoA_dh_N"/>
    <property type="match status" value="1"/>
</dbReference>
<feature type="domain" description="Acyl-CoA oxidase/dehydrogenase middle" evidence="2">
    <location>
        <begin position="156"/>
        <end position="251"/>
    </location>
</feature>
<dbReference type="InterPro" id="IPR006091">
    <property type="entry name" value="Acyl-CoA_Oxase/DH_mid-dom"/>
</dbReference>
<dbReference type="InterPro" id="IPR013786">
    <property type="entry name" value="AcylCoA_DH/ox_N"/>
</dbReference>
<dbReference type="OrthoDB" id="10254877at2759"/>
<evidence type="ECO:0000313" key="5">
    <source>
        <dbReference type="Proteomes" id="UP000779574"/>
    </source>
</evidence>
<dbReference type="GO" id="GO:0005737">
    <property type="term" value="C:cytoplasm"/>
    <property type="evidence" value="ECO:0007669"/>
    <property type="project" value="TreeGrafter"/>
</dbReference>
<organism evidence="4 5">
    <name type="scientific">Aureobasidium melanogenum</name>
    <name type="common">Aureobasidium pullulans var. melanogenum</name>
    <dbReference type="NCBI Taxonomy" id="46634"/>
    <lineage>
        <taxon>Eukaryota</taxon>
        <taxon>Fungi</taxon>
        <taxon>Dikarya</taxon>
        <taxon>Ascomycota</taxon>
        <taxon>Pezizomycotina</taxon>
        <taxon>Dothideomycetes</taxon>
        <taxon>Dothideomycetidae</taxon>
        <taxon>Dothideales</taxon>
        <taxon>Saccotheciaceae</taxon>
        <taxon>Aureobasidium</taxon>
    </lineage>
</organism>
<reference evidence="4" key="1">
    <citation type="journal article" date="2021" name="J Fungi (Basel)">
        <title>Virulence traits and population genomics of the black yeast Aureobasidium melanogenum.</title>
        <authorList>
            <person name="Cernosa A."/>
            <person name="Sun X."/>
            <person name="Gostincar C."/>
            <person name="Fang C."/>
            <person name="Gunde-Cimerman N."/>
            <person name="Song Z."/>
        </authorList>
    </citation>
    <scope>NUCLEOTIDE SEQUENCE</scope>
    <source>
        <strain evidence="4">EXF-9911</strain>
    </source>
</reference>
<dbReference type="AlphaFoldDB" id="A0A9P8ERK2"/>
<evidence type="ECO:0000256" key="1">
    <source>
        <dbReference type="ARBA" id="ARBA00023002"/>
    </source>
</evidence>
<dbReference type="GO" id="GO:0003995">
    <property type="term" value="F:acyl-CoA dehydrogenase activity"/>
    <property type="evidence" value="ECO:0007669"/>
    <property type="project" value="TreeGrafter"/>
</dbReference>
<dbReference type="PANTHER" id="PTHR48083:SF28">
    <property type="entry name" value="ACYL-COA DEHYDROGENASE FAMILY PROTEIN (AFU_ORTHOLOGUE AFUA_6G10880)-RELATED"/>
    <property type="match status" value="1"/>
</dbReference>
<dbReference type="GO" id="GO:0033539">
    <property type="term" value="P:fatty acid beta-oxidation using acyl-CoA dehydrogenase"/>
    <property type="evidence" value="ECO:0007669"/>
    <property type="project" value="TreeGrafter"/>
</dbReference>
<evidence type="ECO:0000313" key="4">
    <source>
        <dbReference type="EMBL" id="KAG9696427.1"/>
    </source>
</evidence>
<dbReference type="Gene3D" id="2.40.110.10">
    <property type="entry name" value="Butyryl-CoA Dehydrogenase, subunit A, domain 2"/>
    <property type="match status" value="1"/>
</dbReference>
<dbReference type="PANTHER" id="PTHR48083">
    <property type="entry name" value="MEDIUM-CHAIN SPECIFIC ACYL-COA DEHYDROGENASE, MITOCHONDRIAL-RELATED"/>
    <property type="match status" value="1"/>
</dbReference>
<keyword evidence="1" id="KW-0560">Oxidoreductase</keyword>
<name>A0A9P8ERK2_AURME</name>
<dbReference type="Gene3D" id="1.10.540.10">
    <property type="entry name" value="Acyl-CoA dehydrogenase/oxidase, N-terminal domain"/>
    <property type="match status" value="1"/>
</dbReference>
<dbReference type="GO" id="GO:0050660">
    <property type="term" value="F:flavin adenine dinucleotide binding"/>
    <property type="evidence" value="ECO:0007669"/>
    <property type="project" value="InterPro"/>
</dbReference>
<proteinExistence type="predicted"/>
<feature type="non-terminal residue" evidence="4">
    <location>
        <position position="283"/>
    </location>
</feature>
<accession>A0A9P8ERK2</accession>
<dbReference type="InterPro" id="IPR046373">
    <property type="entry name" value="Acyl-CoA_Oxase/DH_mid-dom_sf"/>
</dbReference>
<feature type="domain" description="Acyl-CoA dehydrogenase/oxidase N-terminal" evidence="3">
    <location>
        <begin position="29"/>
        <end position="152"/>
    </location>
</feature>
<dbReference type="InterPro" id="IPR009100">
    <property type="entry name" value="AcylCoA_DH/oxidase_NM_dom_sf"/>
</dbReference>
<dbReference type="InterPro" id="IPR050741">
    <property type="entry name" value="Acyl-CoA_dehydrogenase"/>
</dbReference>
<dbReference type="Proteomes" id="UP000779574">
    <property type="component" value="Unassembled WGS sequence"/>
</dbReference>
<dbReference type="InterPro" id="IPR037069">
    <property type="entry name" value="AcylCoA_DH/ox_N_sf"/>
</dbReference>
<comment type="caution">
    <text evidence="4">The sequence shown here is derived from an EMBL/GenBank/DDBJ whole genome shotgun (WGS) entry which is preliminary data.</text>
</comment>
<evidence type="ECO:0000259" key="2">
    <source>
        <dbReference type="Pfam" id="PF02770"/>
    </source>
</evidence>
<protein>
    <submittedName>
        <fullName evidence="4">Acyl-CoA dehydrogenase</fullName>
    </submittedName>
</protein>
<dbReference type="Pfam" id="PF02770">
    <property type="entry name" value="Acyl-CoA_dh_M"/>
    <property type="match status" value="1"/>
</dbReference>
<dbReference type="SUPFAM" id="SSF56645">
    <property type="entry name" value="Acyl-CoA dehydrogenase NM domain-like"/>
    <property type="match status" value="1"/>
</dbReference>